<dbReference type="STRING" id="1560345.AWL63_07185"/>
<protein>
    <recommendedName>
        <fullName evidence="3">Outer membrane protein beta-barrel domain-containing protein</fullName>
    </recommendedName>
</protein>
<evidence type="ECO:0008006" key="3">
    <source>
        <dbReference type="Google" id="ProtNLM"/>
    </source>
</evidence>
<accession>A0A1B3Z8N9</accession>
<sequence length="464" mass="50359">MPPLRLGVRRFGAHPGVLRCGSVRGLMTVSAKSVNRGWRLLLCAAVPACAIVPARAQVGESLLLPPVVPPGFNRGRNQSVVELPRRAFDPVGIRIGSFNLLPSIQSGGGATSNTYYTAEPTASAFISTTPSATLISRWNRHELLVSGTGTFRQYIGQSRRNEATWQSDVRGRVDLGRFSSVTVEEISTQANESQFSGEVTPTVAAISRYRRDFVSVRGVNQVGRTRTTLAVDYASFRFQPLPLLDGETRDQSNRDRNIARVTGQFEYALSPSLAFFAQGSFANQAFKTELSPGVPNLDSDGLRALGGINFDLPGKVRGSLGVGYTRQTFEAALYKPVGGVSLEGRLELFPSRLTTVTLGARRSIEITSLGISGAYWDNRVSTRVDREVWRGILVNATGEYSRQNYVRTGQNANAYRLGAGARYLSSRKVVLDGSLSYSNRSATSGVLGSGYDEVRGEVGLTFRI</sequence>
<evidence type="ECO:0000313" key="2">
    <source>
        <dbReference type="Proteomes" id="UP000094256"/>
    </source>
</evidence>
<dbReference type="EMBL" id="CP014168">
    <property type="protein sequence ID" value="AOH83784.1"/>
    <property type="molecule type" value="Genomic_DNA"/>
</dbReference>
<dbReference type="RefSeq" id="WP_069204353.1">
    <property type="nucleotide sequence ID" value="NZ_CP014168.1"/>
</dbReference>
<organism evidence="1 2">
    <name type="scientific">Sphingomonas panacis</name>
    <dbReference type="NCBI Taxonomy" id="1560345"/>
    <lineage>
        <taxon>Bacteria</taxon>
        <taxon>Pseudomonadati</taxon>
        <taxon>Pseudomonadota</taxon>
        <taxon>Alphaproteobacteria</taxon>
        <taxon>Sphingomonadales</taxon>
        <taxon>Sphingomonadaceae</taxon>
        <taxon>Sphingomonas</taxon>
    </lineage>
</organism>
<gene>
    <name evidence="1" type="ORF">AWL63_07185</name>
</gene>
<dbReference type="InterPro" id="IPR018759">
    <property type="entry name" value="BBP2_2"/>
</dbReference>
<dbReference type="KEGG" id="span:AWL63_07185"/>
<evidence type="ECO:0000313" key="1">
    <source>
        <dbReference type="EMBL" id="AOH83784.1"/>
    </source>
</evidence>
<proteinExistence type="predicted"/>
<dbReference type="OrthoDB" id="7398962at2"/>
<keyword evidence="2" id="KW-1185">Reference proteome</keyword>
<dbReference type="Proteomes" id="UP000094256">
    <property type="component" value="Chromosome"/>
</dbReference>
<reference evidence="1 2" key="1">
    <citation type="submission" date="2016-01" db="EMBL/GenBank/DDBJ databases">
        <title>Complete genome and mega plasmid sequence of Sphingomonas panacis DCY99 elicits systemic resistance in rice to Xanthomonas oryzae.</title>
        <authorList>
            <person name="Kim Y.J."/>
            <person name="Yang D.C."/>
            <person name="Sing P."/>
        </authorList>
    </citation>
    <scope>NUCLEOTIDE SEQUENCE [LARGE SCALE GENOMIC DNA]</scope>
    <source>
        <strain evidence="1 2">DCY99</strain>
    </source>
</reference>
<name>A0A1B3Z8N9_9SPHN</name>
<dbReference type="Pfam" id="PF10082">
    <property type="entry name" value="BBP2_2"/>
    <property type="match status" value="1"/>
</dbReference>
<dbReference type="AlphaFoldDB" id="A0A1B3Z8N9"/>